<protein>
    <recommendedName>
        <fullName evidence="3">DDE domain-containing protein</fullName>
    </recommendedName>
</protein>
<dbReference type="OrthoDB" id="42030at2759"/>
<gene>
    <name evidence="1" type="ORF">THAOC_09872</name>
</gene>
<dbReference type="Proteomes" id="UP000266841">
    <property type="component" value="Unassembled WGS sequence"/>
</dbReference>
<organism evidence="1 2">
    <name type="scientific">Thalassiosira oceanica</name>
    <name type="common">Marine diatom</name>
    <dbReference type="NCBI Taxonomy" id="159749"/>
    <lineage>
        <taxon>Eukaryota</taxon>
        <taxon>Sar</taxon>
        <taxon>Stramenopiles</taxon>
        <taxon>Ochrophyta</taxon>
        <taxon>Bacillariophyta</taxon>
        <taxon>Coscinodiscophyceae</taxon>
        <taxon>Thalassiosirophycidae</taxon>
        <taxon>Thalassiosirales</taxon>
        <taxon>Thalassiosiraceae</taxon>
        <taxon>Thalassiosira</taxon>
    </lineage>
</organism>
<sequence>YPYQGISYELHKFVTLCGDIMFVNGVAFLCTFSRDIRFFTAEHVPTRTAKQLGSSLKKIIRLYANGGFIVRLILMDGESEKVKGELPLVRTNTTAAREHVAEIERGHRTIKERARCVVSAELVLAVGWRAAGGFLTQHPPASHPSR</sequence>
<evidence type="ECO:0008006" key="3">
    <source>
        <dbReference type="Google" id="ProtNLM"/>
    </source>
</evidence>
<proteinExistence type="predicted"/>
<reference evidence="1 2" key="1">
    <citation type="journal article" date="2012" name="Genome Biol.">
        <title>Genome and low-iron response of an oceanic diatom adapted to chronic iron limitation.</title>
        <authorList>
            <person name="Lommer M."/>
            <person name="Specht M."/>
            <person name="Roy A.S."/>
            <person name="Kraemer L."/>
            <person name="Andreson R."/>
            <person name="Gutowska M.A."/>
            <person name="Wolf J."/>
            <person name="Bergner S.V."/>
            <person name="Schilhabel M.B."/>
            <person name="Klostermeier U.C."/>
            <person name="Beiko R.G."/>
            <person name="Rosenstiel P."/>
            <person name="Hippler M."/>
            <person name="Laroche J."/>
        </authorList>
    </citation>
    <scope>NUCLEOTIDE SEQUENCE [LARGE SCALE GENOMIC DNA]</scope>
    <source>
        <strain evidence="1 2">CCMP1005</strain>
    </source>
</reference>
<keyword evidence="2" id="KW-1185">Reference proteome</keyword>
<feature type="non-terminal residue" evidence="1">
    <location>
        <position position="1"/>
    </location>
</feature>
<evidence type="ECO:0000313" key="1">
    <source>
        <dbReference type="EMBL" id="EJK68915.1"/>
    </source>
</evidence>
<dbReference type="AlphaFoldDB" id="K0SU17"/>
<comment type="caution">
    <text evidence="1">The sequence shown here is derived from an EMBL/GenBank/DDBJ whole genome shotgun (WGS) entry which is preliminary data.</text>
</comment>
<name>K0SU17_THAOC</name>
<dbReference type="EMBL" id="AGNL01010704">
    <property type="protein sequence ID" value="EJK68915.1"/>
    <property type="molecule type" value="Genomic_DNA"/>
</dbReference>
<accession>K0SU17</accession>
<evidence type="ECO:0000313" key="2">
    <source>
        <dbReference type="Proteomes" id="UP000266841"/>
    </source>
</evidence>